<feature type="active site" evidence="5">
    <location>
        <position position="40"/>
    </location>
</feature>
<dbReference type="InterPro" id="IPR017968">
    <property type="entry name" value="Acylphosphatase_CS"/>
</dbReference>
<evidence type="ECO:0000313" key="8">
    <source>
        <dbReference type="EMBL" id="KAL3287359.1"/>
    </source>
</evidence>
<dbReference type="AlphaFoldDB" id="A0ABD2P8L9"/>
<evidence type="ECO:0000256" key="1">
    <source>
        <dbReference type="ARBA" id="ARBA00005614"/>
    </source>
</evidence>
<dbReference type="InterPro" id="IPR020456">
    <property type="entry name" value="Acylphosphatase"/>
</dbReference>
<name>A0ABD2P8L9_9CUCU</name>
<evidence type="ECO:0000256" key="2">
    <source>
        <dbReference type="ARBA" id="ARBA00012150"/>
    </source>
</evidence>
<dbReference type="InterPro" id="IPR001792">
    <property type="entry name" value="Acylphosphatase-like_dom"/>
</dbReference>
<comment type="similarity">
    <text evidence="1 6">Belongs to the acylphosphatase family.</text>
</comment>
<dbReference type="PROSITE" id="PS51160">
    <property type="entry name" value="ACYLPHOSPHATASE_3"/>
    <property type="match status" value="1"/>
</dbReference>
<reference evidence="8 9" key="1">
    <citation type="journal article" date="2021" name="BMC Biol.">
        <title>Horizontally acquired antibacterial genes associated with adaptive radiation of ladybird beetles.</title>
        <authorList>
            <person name="Li H.S."/>
            <person name="Tang X.F."/>
            <person name="Huang Y.H."/>
            <person name="Xu Z.Y."/>
            <person name="Chen M.L."/>
            <person name="Du X.Y."/>
            <person name="Qiu B.Y."/>
            <person name="Chen P.T."/>
            <person name="Zhang W."/>
            <person name="Slipinski A."/>
            <person name="Escalona H.E."/>
            <person name="Waterhouse R.M."/>
            <person name="Zwick A."/>
            <person name="Pang H."/>
        </authorList>
    </citation>
    <scope>NUCLEOTIDE SEQUENCE [LARGE SCALE GENOMIC DNA]</scope>
    <source>
        <strain evidence="8">SYSU2018</strain>
    </source>
</reference>
<keyword evidence="3 5" id="KW-0378">Hydrolase</keyword>
<dbReference type="Gene3D" id="3.30.70.100">
    <property type="match status" value="1"/>
</dbReference>
<gene>
    <name evidence="8" type="ORF">HHI36_001833</name>
</gene>
<feature type="domain" description="Acylphosphatase-like" evidence="7">
    <location>
        <begin position="7"/>
        <end position="97"/>
    </location>
</feature>
<keyword evidence="9" id="KW-1185">Reference proteome</keyword>
<evidence type="ECO:0000256" key="4">
    <source>
        <dbReference type="ARBA" id="ARBA00047645"/>
    </source>
</evidence>
<protein>
    <recommendedName>
        <fullName evidence="2 5">acylphosphatase</fullName>
        <ecNumber evidence="2 5">3.6.1.7</ecNumber>
    </recommendedName>
</protein>
<evidence type="ECO:0000256" key="5">
    <source>
        <dbReference type="PROSITE-ProRule" id="PRU00520"/>
    </source>
</evidence>
<dbReference type="SUPFAM" id="SSF54975">
    <property type="entry name" value="Acylphosphatase/BLUF domain-like"/>
    <property type="match status" value="1"/>
</dbReference>
<dbReference type="PANTHER" id="PTHR10029:SF3">
    <property type="entry name" value="ACYLPHOSPHATASE-RELATED"/>
    <property type="match status" value="1"/>
</dbReference>
<dbReference type="EMBL" id="JABFTP020000185">
    <property type="protein sequence ID" value="KAL3287359.1"/>
    <property type="molecule type" value="Genomic_DNA"/>
</dbReference>
<evidence type="ECO:0000256" key="3">
    <source>
        <dbReference type="ARBA" id="ARBA00022801"/>
    </source>
</evidence>
<comment type="catalytic activity">
    <reaction evidence="4 5">
        <text>an acyl phosphate + H2O = a carboxylate + phosphate + H(+)</text>
        <dbReference type="Rhea" id="RHEA:14965"/>
        <dbReference type="ChEBI" id="CHEBI:15377"/>
        <dbReference type="ChEBI" id="CHEBI:15378"/>
        <dbReference type="ChEBI" id="CHEBI:29067"/>
        <dbReference type="ChEBI" id="CHEBI:43474"/>
        <dbReference type="ChEBI" id="CHEBI:59918"/>
        <dbReference type="EC" id="3.6.1.7"/>
    </reaction>
</comment>
<sequence length="97" mass="11230">MTTKLISVDFEVFGVVQGVFFRKYTEKEAKKLNLKGYCLNTERGTVQGTIQGELQKVNMMKNWLQNTGSPSSRIEKAEFNNEKEIKMPSFNDFSIRR</sequence>
<comment type="caution">
    <text evidence="8">The sequence shown here is derived from an EMBL/GenBank/DDBJ whole genome shotgun (WGS) entry which is preliminary data.</text>
</comment>
<evidence type="ECO:0000259" key="7">
    <source>
        <dbReference type="PROSITE" id="PS51160"/>
    </source>
</evidence>
<dbReference type="PRINTS" id="PR00112">
    <property type="entry name" value="ACYLPHPHTASE"/>
</dbReference>
<organism evidence="8 9">
    <name type="scientific">Cryptolaemus montrouzieri</name>
    <dbReference type="NCBI Taxonomy" id="559131"/>
    <lineage>
        <taxon>Eukaryota</taxon>
        <taxon>Metazoa</taxon>
        <taxon>Ecdysozoa</taxon>
        <taxon>Arthropoda</taxon>
        <taxon>Hexapoda</taxon>
        <taxon>Insecta</taxon>
        <taxon>Pterygota</taxon>
        <taxon>Neoptera</taxon>
        <taxon>Endopterygota</taxon>
        <taxon>Coleoptera</taxon>
        <taxon>Polyphaga</taxon>
        <taxon>Cucujiformia</taxon>
        <taxon>Coccinelloidea</taxon>
        <taxon>Coccinellidae</taxon>
        <taxon>Scymninae</taxon>
        <taxon>Scymnini</taxon>
        <taxon>Cryptolaemus</taxon>
    </lineage>
</organism>
<dbReference type="InterPro" id="IPR036046">
    <property type="entry name" value="Acylphosphatase-like_dom_sf"/>
</dbReference>
<dbReference type="GO" id="GO:0003998">
    <property type="term" value="F:acylphosphatase activity"/>
    <property type="evidence" value="ECO:0007669"/>
    <property type="project" value="UniProtKB-EC"/>
</dbReference>
<dbReference type="Proteomes" id="UP001516400">
    <property type="component" value="Unassembled WGS sequence"/>
</dbReference>
<evidence type="ECO:0000313" key="9">
    <source>
        <dbReference type="Proteomes" id="UP001516400"/>
    </source>
</evidence>
<evidence type="ECO:0000256" key="6">
    <source>
        <dbReference type="RuleBase" id="RU004168"/>
    </source>
</evidence>
<feature type="active site" evidence="5">
    <location>
        <position position="22"/>
    </location>
</feature>
<proteinExistence type="inferred from homology"/>
<dbReference type="EC" id="3.6.1.7" evidence="2 5"/>
<dbReference type="Pfam" id="PF00708">
    <property type="entry name" value="Acylphosphatase"/>
    <property type="match status" value="1"/>
</dbReference>
<dbReference type="PANTHER" id="PTHR10029">
    <property type="entry name" value="ACYLPHOSPHATASE"/>
    <property type="match status" value="1"/>
</dbReference>
<accession>A0ABD2P8L9</accession>
<dbReference type="PROSITE" id="PS00150">
    <property type="entry name" value="ACYLPHOSPHATASE_1"/>
    <property type="match status" value="1"/>
</dbReference>
<dbReference type="FunFam" id="3.30.70.100:FF:000011">
    <property type="entry name" value="Acylphosphatase"/>
    <property type="match status" value="1"/>
</dbReference>